<protein>
    <submittedName>
        <fullName evidence="1">MSMEG_0570 family nitrogen starvation response protein</fullName>
    </submittedName>
</protein>
<dbReference type="NCBIfam" id="TIGR04042">
    <property type="entry name" value="MSMEG_0570_fam"/>
    <property type="match status" value="1"/>
</dbReference>
<accession>A0A7X1E770</accession>
<sequence length="94" mass="10376">MVTERFNAFTVELPDESIRSCYSPTSIARQYFKSGEVITVEEFVSKSRSALNEASSQVEEVFGYVCSGAAASIANIECWCSALEPRAKLKIVQI</sequence>
<dbReference type="AlphaFoldDB" id="A0A7X1E770"/>
<dbReference type="EMBL" id="JACHVC010000005">
    <property type="protein sequence ID" value="MBC2605029.1"/>
    <property type="molecule type" value="Genomic_DNA"/>
</dbReference>
<proteinExistence type="predicted"/>
<evidence type="ECO:0000313" key="1">
    <source>
        <dbReference type="EMBL" id="MBC2605029.1"/>
    </source>
</evidence>
<dbReference type="Proteomes" id="UP000526501">
    <property type="component" value="Unassembled WGS sequence"/>
</dbReference>
<organism evidence="1 2">
    <name type="scientific">Pelagicoccus albus</name>
    <dbReference type="NCBI Taxonomy" id="415222"/>
    <lineage>
        <taxon>Bacteria</taxon>
        <taxon>Pseudomonadati</taxon>
        <taxon>Verrucomicrobiota</taxon>
        <taxon>Opitutia</taxon>
        <taxon>Puniceicoccales</taxon>
        <taxon>Pelagicoccaceae</taxon>
        <taxon>Pelagicoccus</taxon>
    </lineage>
</organism>
<evidence type="ECO:0000313" key="2">
    <source>
        <dbReference type="Proteomes" id="UP000526501"/>
    </source>
</evidence>
<reference evidence="1 2" key="1">
    <citation type="submission" date="2020-07" db="EMBL/GenBank/DDBJ databases">
        <authorList>
            <person name="Feng X."/>
        </authorList>
    </citation>
    <scope>NUCLEOTIDE SEQUENCE [LARGE SCALE GENOMIC DNA]</scope>
    <source>
        <strain evidence="1 2">JCM23202</strain>
    </source>
</reference>
<gene>
    <name evidence="1" type="ORF">H5P27_03140</name>
</gene>
<comment type="caution">
    <text evidence="1">The sequence shown here is derived from an EMBL/GenBank/DDBJ whole genome shotgun (WGS) entry which is preliminary data.</text>
</comment>
<dbReference type="InterPro" id="IPR023846">
    <property type="entry name" value="CHP04042_MSMEG0570"/>
</dbReference>
<keyword evidence="2" id="KW-1185">Reference proteome</keyword>
<name>A0A7X1E770_9BACT</name>